<dbReference type="EMBL" id="WVIE01000017">
    <property type="protein sequence ID" value="NDJ18593.1"/>
    <property type="molecule type" value="Genomic_DNA"/>
</dbReference>
<dbReference type="AlphaFoldDB" id="A0A8J7Z5R9"/>
<dbReference type="PROSITE" id="PS01124">
    <property type="entry name" value="HTH_ARAC_FAMILY_2"/>
    <property type="match status" value="1"/>
</dbReference>
<feature type="domain" description="HTH araC/xylS-type" evidence="4">
    <location>
        <begin position="234"/>
        <end position="332"/>
    </location>
</feature>
<evidence type="ECO:0000256" key="3">
    <source>
        <dbReference type="ARBA" id="ARBA00023163"/>
    </source>
</evidence>
<dbReference type="InterPro" id="IPR053142">
    <property type="entry name" value="PchR_regulatory_protein"/>
</dbReference>
<keyword evidence="1" id="KW-0805">Transcription regulation</keyword>
<dbReference type="Pfam" id="PF12833">
    <property type="entry name" value="HTH_18"/>
    <property type="match status" value="1"/>
</dbReference>
<sequence length="332" mass="38025">MEYTLSQQNFEEILDRWREQIDPRLQDHPEVRVNWSIPMIHGTKQVTGLRPGLSLEVDQISGQTDFQIGGQYTEADIRWQLIFLVSGCLNVALHHYDRNITLQTNLQHNLFGFAGIGTLGVWHGLAKQAVQTIEIAIAPWLMDQFIQDCGIQLTKEFEPFINHNFEHSYYQIASNTPEMEMVLHQLLHCPYQGKLRHLYLESKVVELIVLKLAQVQTTDSSTSVLRGQDRDRIHAARSILLDNMEHPPSLLALARQVGLNDYKLKQGFREIFGTTVFGYLRSQRMERARQLLAQGKLSVSEVSRIVGYSSPTQFSLAFKRQFGVLPSACIHK</sequence>
<accession>A0A8J7Z5R9</accession>
<evidence type="ECO:0000256" key="2">
    <source>
        <dbReference type="ARBA" id="ARBA00023125"/>
    </source>
</evidence>
<organism evidence="5 6">
    <name type="scientific">Myxacorys almedinensis A</name>
    <dbReference type="NCBI Taxonomy" id="2690445"/>
    <lineage>
        <taxon>Bacteria</taxon>
        <taxon>Bacillati</taxon>
        <taxon>Cyanobacteriota</taxon>
        <taxon>Cyanophyceae</taxon>
        <taxon>Leptolyngbyales</taxon>
        <taxon>Leptolyngbyaceae</taxon>
        <taxon>Myxacorys</taxon>
        <taxon>Myxacorys almedinensis</taxon>
    </lineage>
</organism>
<protein>
    <submittedName>
        <fullName evidence="5">Helix-turn-helix domain-containing protein</fullName>
    </submittedName>
</protein>
<dbReference type="PANTHER" id="PTHR47893:SF1">
    <property type="entry name" value="REGULATORY PROTEIN PCHR"/>
    <property type="match status" value="1"/>
</dbReference>
<dbReference type="GO" id="GO:0043565">
    <property type="term" value="F:sequence-specific DNA binding"/>
    <property type="evidence" value="ECO:0007669"/>
    <property type="project" value="InterPro"/>
</dbReference>
<dbReference type="RefSeq" id="WP_162424113.1">
    <property type="nucleotide sequence ID" value="NZ_WVIE01000017.1"/>
</dbReference>
<dbReference type="Gene3D" id="1.10.10.60">
    <property type="entry name" value="Homeodomain-like"/>
    <property type="match status" value="2"/>
</dbReference>
<dbReference type="InterPro" id="IPR018060">
    <property type="entry name" value="HTH_AraC"/>
</dbReference>
<keyword evidence="2" id="KW-0238">DNA-binding</keyword>
<dbReference type="InterPro" id="IPR009057">
    <property type="entry name" value="Homeodomain-like_sf"/>
</dbReference>
<name>A0A8J7Z5R9_9CYAN</name>
<evidence type="ECO:0000256" key="1">
    <source>
        <dbReference type="ARBA" id="ARBA00023015"/>
    </source>
</evidence>
<evidence type="ECO:0000313" key="5">
    <source>
        <dbReference type="EMBL" id="NDJ18593.1"/>
    </source>
</evidence>
<dbReference type="PROSITE" id="PS00041">
    <property type="entry name" value="HTH_ARAC_FAMILY_1"/>
    <property type="match status" value="1"/>
</dbReference>
<dbReference type="SMART" id="SM00342">
    <property type="entry name" value="HTH_ARAC"/>
    <property type="match status" value="1"/>
</dbReference>
<dbReference type="PANTHER" id="PTHR47893">
    <property type="entry name" value="REGULATORY PROTEIN PCHR"/>
    <property type="match status" value="1"/>
</dbReference>
<dbReference type="GO" id="GO:0003700">
    <property type="term" value="F:DNA-binding transcription factor activity"/>
    <property type="evidence" value="ECO:0007669"/>
    <property type="project" value="InterPro"/>
</dbReference>
<reference evidence="5" key="1">
    <citation type="submission" date="2019-12" db="EMBL/GenBank/DDBJ databases">
        <title>High-Quality draft genome sequences of three cyanobacteria isolated from the limestone walls of the Old Cathedral of Coimbra.</title>
        <authorList>
            <person name="Tiago I."/>
            <person name="Soares F."/>
            <person name="Portugal A."/>
        </authorList>
    </citation>
    <scope>NUCLEOTIDE SEQUENCE</scope>
    <source>
        <strain evidence="5">A</strain>
    </source>
</reference>
<keyword evidence="3" id="KW-0804">Transcription</keyword>
<gene>
    <name evidence="5" type="ORF">GS601_15085</name>
</gene>
<keyword evidence="6" id="KW-1185">Reference proteome</keyword>
<dbReference type="Proteomes" id="UP000646053">
    <property type="component" value="Unassembled WGS sequence"/>
</dbReference>
<comment type="caution">
    <text evidence="5">The sequence shown here is derived from an EMBL/GenBank/DDBJ whole genome shotgun (WGS) entry which is preliminary data.</text>
</comment>
<dbReference type="SUPFAM" id="SSF46689">
    <property type="entry name" value="Homeodomain-like"/>
    <property type="match status" value="2"/>
</dbReference>
<dbReference type="InterPro" id="IPR018062">
    <property type="entry name" value="HTH_AraC-typ_CS"/>
</dbReference>
<proteinExistence type="predicted"/>
<evidence type="ECO:0000259" key="4">
    <source>
        <dbReference type="PROSITE" id="PS01124"/>
    </source>
</evidence>
<evidence type="ECO:0000313" key="6">
    <source>
        <dbReference type="Proteomes" id="UP000646053"/>
    </source>
</evidence>